<name>A0ABS8NAW0_9BACT</name>
<gene>
    <name evidence="2" type="ORF">LOC71_00285</name>
</gene>
<organism evidence="2 3">
    <name type="scientific">Rhodopirellula halodulae</name>
    <dbReference type="NCBI Taxonomy" id="2894198"/>
    <lineage>
        <taxon>Bacteria</taxon>
        <taxon>Pseudomonadati</taxon>
        <taxon>Planctomycetota</taxon>
        <taxon>Planctomycetia</taxon>
        <taxon>Pirellulales</taxon>
        <taxon>Pirellulaceae</taxon>
        <taxon>Rhodopirellula</taxon>
    </lineage>
</organism>
<evidence type="ECO:0000256" key="1">
    <source>
        <dbReference type="SAM" id="Phobius"/>
    </source>
</evidence>
<evidence type="ECO:0000313" key="3">
    <source>
        <dbReference type="Proteomes" id="UP001430306"/>
    </source>
</evidence>
<dbReference type="EMBL" id="JAJKFW010000003">
    <property type="protein sequence ID" value="MCC9640694.1"/>
    <property type="molecule type" value="Genomic_DNA"/>
</dbReference>
<reference evidence="2" key="1">
    <citation type="submission" date="2021-11" db="EMBL/GenBank/DDBJ databases">
        <title>Genome sequence.</title>
        <authorList>
            <person name="Sun Q."/>
        </authorList>
    </citation>
    <scope>NUCLEOTIDE SEQUENCE</scope>
    <source>
        <strain evidence="2">JC740</strain>
    </source>
</reference>
<evidence type="ECO:0000313" key="2">
    <source>
        <dbReference type="EMBL" id="MCC9640694.1"/>
    </source>
</evidence>
<proteinExistence type="predicted"/>
<keyword evidence="1" id="KW-0472">Membrane</keyword>
<dbReference type="Proteomes" id="UP001430306">
    <property type="component" value="Unassembled WGS sequence"/>
</dbReference>
<feature type="transmembrane region" description="Helical" evidence="1">
    <location>
        <begin position="27"/>
        <end position="48"/>
    </location>
</feature>
<dbReference type="RefSeq" id="WP_230270284.1">
    <property type="nucleotide sequence ID" value="NZ_JAJKFW010000003.1"/>
</dbReference>
<keyword evidence="3" id="KW-1185">Reference proteome</keyword>
<sequence length="129" mass="14380">MLRFSLASFFVLPVALGYFDLTVVRPVVAAIVLGVVAVVWVGYGLMAEQTETYLDVRSKIGFQFLGMCLMACALICVVVKVGDRASDNFSRWAYEYRMSRLGYEKVYDAPTLGTNGQVLARGYRWKKSG</sequence>
<feature type="transmembrane region" description="Helical" evidence="1">
    <location>
        <begin position="60"/>
        <end position="82"/>
    </location>
</feature>
<comment type="caution">
    <text evidence="2">The sequence shown here is derived from an EMBL/GenBank/DDBJ whole genome shotgun (WGS) entry which is preliminary data.</text>
</comment>
<keyword evidence="1" id="KW-1133">Transmembrane helix</keyword>
<keyword evidence="1" id="KW-0812">Transmembrane</keyword>
<protein>
    <submittedName>
        <fullName evidence="2">Uncharacterized protein</fullName>
    </submittedName>
</protein>
<accession>A0ABS8NAW0</accession>